<reference evidence="1" key="1">
    <citation type="journal article" date="2020" name="Stud. Mycol.">
        <title>101 Dothideomycetes genomes: a test case for predicting lifestyles and emergence of pathogens.</title>
        <authorList>
            <person name="Haridas S."/>
            <person name="Albert R."/>
            <person name="Binder M."/>
            <person name="Bloem J."/>
            <person name="Labutti K."/>
            <person name="Salamov A."/>
            <person name="Andreopoulos B."/>
            <person name="Baker S."/>
            <person name="Barry K."/>
            <person name="Bills G."/>
            <person name="Bluhm B."/>
            <person name="Cannon C."/>
            <person name="Castanera R."/>
            <person name="Culley D."/>
            <person name="Daum C."/>
            <person name="Ezra D."/>
            <person name="Gonzalez J."/>
            <person name="Henrissat B."/>
            <person name="Kuo A."/>
            <person name="Liang C."/>
            <person name="Lipzen A."/>
            <person name="Lutzoni F."/>
            <person name="Magnuson J."/>
            <person name="Mondo S."/>
            <person name="Nolan M."/>
            <person name="Ohm R."/>
            <person name="Pangilinan J."/>
            <person name="Park H.-J."/>
            <person name="Ramirez L."/>
            <person name="Alfaro M."/>
            <person name="Sun H."/>
            <person name="Tritt A."/>
            <person name="Yoshinaga Y."/>
            <person name="Zwiers L.-H."/>
            <person name="Turgeon B."/>
            <person name="Goodwin S."/>
            <person name="Spatafora J."/>
            <person name="Crous P."/>
            <person name="Grigoriev I."/>
        </authorList>
    </citation>
    <scope>NUCLEOTIDE SEQUENCE</scope>
    <source>
        <strain evidence="1">CBS 207.26</strain>
    </source>
</reference>
<keyword evidence="2" id="KW-1185">Reference proteome</keyword>
<organism evidence="1 2">
    <name type="scientific">Zopfia rhizophila CBS 207.26</name>
    <dbReference type="NCBI Taxonomy" id="1314779"/>
    <lineage>
        <taxon>Eukaryota</taxon>
        <taxon>Fungi</taxon>
        <taxon>Dikarya</taxon>
        <taxon>Ascomycota</taxon>
        <taxon>Pezizomycotina</taxon>
        <taxon>Dothideomycetes</taxon>
        <taxon>Dothideomycetes incertae sedis</taxon>
        <taxon>Zopfiaceae</taxon>
        <taxon>Zopfia</taxon>
    </lineage>
</organism>
<gene>
    <name evidence="1" type="ORF">K469DRAFT_720723</name>
</gene>
<protein>
    <submittedName>
        <fullName evidence="1">Uncharacterized protein</fullName>
    </submittedName>
</protein>
<dbReference type="Proteomes" id="UP000800200">
    <property type="component" value="Unassembled WGS sequence"/>
</dbReference>
<sequence>MERDRVESPPEVDELPKRIVLRFHVKHELEEAAINERFFKLYAPELVNDYYSHLMAPNESCMTHIVLDLGCKTNPVVDIRAIAYEVYKVKRKDEFDFEKLNSAACKLARSRCNTLSWGTDRRYPEELEGDRPAQVGHSPSRLVS</sequence>
<evidence type="ECO:0000313" key="2">
    <source>
        <dbReference type="Proteomes" id="UP000800200"/>
    </source>
</evidence>
<evidence type="ECO:0000313" key="1">
    <source>
        <dbReference type="EMBL" id="KAF2177379.1"/>
    </source>
</evidence>
<dbReference type="AlphaFoldDB" id="A0A6A6DGL4"/>
<proteinExistence type="predicted"/>
<name>A0A6A6DGL4_9PEZI</name>
<accession>A0A6A6DGL4</accession>
<dbReference type="OrthoDB" id="3709982at2759"/>
<dbReference type="EMBL" id="ML994689">
    <property type="protein sequence ID" value="KAF2177379.1"/>
    <property type="molecule type" value="Genomic_DNA"/>
</dbReference>